<keyword evidence="2" id="KW-0813">Transport</keyword>
<dbReference type="Pfam" id="PF25036">
    <property type="entry name" value="VPS13_VAB"/>
    <property type="match status" value="1"/>
</dbReference>
<feature type="compositionally biased region" description="Low complexity" evidence="5">
    <location>
        <begin position="2397"/>
        <end position="2410"/>
    </location>
</feature>
<feature type="compositionally biased region" description="Polar residues" evidence="5">
    <location>
        <begin position="4402"/>
        <end position="4418"/>
    </location>
</feature>
<evidence type="ECO:0000256" key="2">
    <source>
        <dbReference type="ARBA" id="ARBA00022448"/>
    </source>
</evidence>
<evidence type="ECO:0000256" key="1">
    <source>
        <dbReference type="ARBA" id="ARBA00006545"/>
    </source>
</evidence>
<feature type="compositionally biased region" description="Basic and acidic residues" evidence="5">
    <location>
        <begin position="2676"/>
        <end position="2692"/>
    </location>
</feature>
<dbReference type="SUPFAM" id="SSF64268">
    <property type="entry name" value="PX domain"/>
    <property type="match status" value="1"/>
</dbReference>
<evidence type="ECO:0008006" key="10">
    <source>
        <dbReference type="Google" id="ProtNLM"/>
    </source>
</evidence>
<protein>
    <recommendedName>
        <fullName evidence="10">PDZ domain-containing protein</fullName>
    </recommendedName>
</protein>
<evidence type="ECO:0000313" key="9">
    <source>
        <dbReference type="Proteomes" id="UP001162031"/>
    </source>
</evidence>
<feature type="region of interest" description="Disordered" evidence="5">
    <location>
        <begin position="1923"/>
        <end position="1942"/>
    </location>
</feature>
<dbReference type="InterPro" id="IPR036871">
    <property type="entry name" value="PX_dom_sf"/>
</dbReference>
<gene>
    <name evidence="8" type="ORF">HBR001_LOCUS6775</name>
</gene>
<feature type="region of interest" description="Disordered" evidence="5">
    <location>
        <begin position="3827"/>
        <end position="3860"/>
    </location>
</feature>
<evidence type="ECO:0000256" key="4">
    <source>
        <dbReference type="SAM" id="Coils"/>
    </source>
</evidence>
<feature type="region of interest" description="Disordered" evidence="5">
    <location>
        <begin position="4288"/>
        <end position="4318"/>
    </location>
</feature>
<dbReference type="InterPro" id="IPR026847">
    <property type="entry name" value="VPS13"/>
</dbReference>
<feature type="compositionally biased region" description="Basic and acidic residues" evidence="5">
    <location>
        <begin position="2189"/>
        <end position="2198"/>
    </location>
</feature>
<name>A0AAV0UGZ7_HYABA</name>
<feature type="compositionally biased region" description="Basic and acidic residues" evidence="5">
    <location>
        <begin position="5553"/>
        <end position="5564"/>
    </location>
</feature>
<dbReference type="PROSITE" id="PS50106">
    <property type="entry name" value="PDZ"/>
    <property type="match status" value="1"/>
</dbReference>
<dbReference type="Proteomes" id="UP001162031">
    <property type="component" value="Unassembled WGS sequence"/>
</dbReference>
<keyword evidence="9" id="KW-1185">Reference proteome</keyword>
<reference evidence="8" key="1">
    <citation type="submission" date="2022-12" db="EMBL/GenBank/DDBJ databases">
        <authorList>
            <person name="Webb A."/>
        </authorList>
    </citation>
    <scope>NUCLEOTIDE SEQUENCE</scope>
    <source>
        <strain evidence="8">Hp1</strain>
    </source>
</reference>
<evidence type="ECO:0000313" key="8">
    <source>
        <dbReference type="EMBL" id="CAI5736276.1"/>
    </source>
</evidence>
<dbReference type="InterPro" id="IPR001478">
    <property type="entry name" value="PDZ"/>
</dbReference>
<keyword evidence="3" id="KW-0445">Lipid transport</keyword>
<dbReference type="Pfam" id="PF25037">
    <property type="entry name" value="VPS13_C"/>
    <property type="match status" value="1"/>
</dbReference>
<evidence type="ECO:0000259" key="6">
    <source>
        <dbReference type="PROSITE" id="PS50106"/>
    </source>
</evidence>
<evidence type="ECO:0000256" key="3">
    <source>
        <dbReference type="ARBA" id="ARBA00023055"/>
    </source>
</evidence>
<feature type="compositionally biased region" description="Basic and acidic residues" evidence="5">
    <location>
        <begin position="3990"/>
        <end position="4004"/>
    </location>
</feature>
<evidence type="ECO:0000256" key="5">
    <source>
        <dbReference type="SAM" id="MobiDB-lite"/>
    </source>
</evidence>
<keyword evidence="4" id="KW-0175">Coiled coil</keyword>
<dbReference type="Gene3D" id="3.30.1520.10">
    <property type="entry name" value="Phox-like domain"/>
    <property type="match status" value="1"/>
</dbReference>
<feature type="region of interest" description="Disordered" evidence="5">
    <location>
        <begin position="2613"/>
        <end position="2641"/>
    </location>
</feature>
<feature type="domain" description="PDZ" evidence="6">
    <location>
        <begin position="4422"/>
        <end position="4494"/>
    </location>
</feature>
<feature type="domain" description="PX" evidence="7">
    <location>
        <begin position="5429"/>
        <end position="5542"/>
    </location>
</feature>
<dbReference type="InterPro" id="IPR001683">
    <property type="entry name" value="PX_dom"/>
</dbReference>
<dbReference type="InterPro" id="IPR056748">
    <property type="entry name" value="VPS13-like_C"/>
</dbReference>
<feature type="compositionally biased region" description="Polar residues" evidence="5">
    <location>
        <begin position="2614"/>
        <end position="2631"/>
    </location>
</feature>
<dbReference type="Pfam" id="PF00787">
    <property type="entry name" value="PX"/>
    <property type="match status" value="1"/>
</dbReference>
<feature type="compositionally biased region" description="Polar residues" evidence="5">
    <location>
        <begin position="2364"/>
        <end position="2376"/>
    </location>
</feature>
<feature type="region of interest" description="Disordered" evidence="5">
    <location>
        <begin position="5545"/>
        <end position="5564"/>
    </location>
</feature>
<dbReference type="GO" id="GO:0045053">
    <property type="term" value="P:protein retention in Golgi apparatus"/>
    <property type="evidence" value="ECO:0007669"/>
    <property type="project" value="TreeGrafter"/>
</dbReference>
<feature type="coiled-coil region" evidence="4">
    <location>
        <begin position="570"/>
        <end position="597"/>
    </location>
</feature>
<organism evidence="8 9">
    <name type="scientific">Hyaloperonospora brassicae</name>
    <name type="common">Brassica downy mildew</name>
    <name type="synonym">Peronospora brassicae</name>
    <dbReference type="NCBI Taxonomy" id="162125"/>
    <lineage>
        <taxon>Eukaryota</taxon>
        <taxon>Sar</taxon>
        <taxon>Stramenopiles</taxon>
        <taxon>Oomycota</taxon>
        <taxon>Peronosporomycetes</taxon>
        <taxon>Peronosporales</taxon>
        <taxon>Peronosporaceae</taxon>
        <taxon>Hyaloperonospora</taxon>
    </lineage>
</organism>
<dbReference type="GO" id="GO:0006623">
    <property type="term" value="P:protein targeting to vacuole"/>
    <property type="evidence" value="ECO:0007669"/>
    <property type="project" value="TreeGrafter"/>
</dbReference>
<dbReference type="InterPro" id="IPR026854">
    <property type="entry name" value="VPS13_N"/>
</dbReference>
<dbReference type="GO" id="GO:0035091">
    <property type="term" value="F:phosphatidylinositol binding"/>
    <property type="evidence" value="ECO:0007669"/>
    <property type="project" value="InterPro"/>
</dbReference>
<feature type="compositionally biased region" description="Polar residues" evidence="5">
    <location>
        <begin position="4295"/>
        <end position="4315"/>
    </location>
</feature>
<dbReference type="PANTHER" id="PTHR16166">
    <property type="entry name" value="VACUOLAR PROTEIN SORTING-ASSOCIATED PROTEIN VPS13"/>
    <property type="match status" value="1"/>
</dbReference>
<comment type="similarity">
    <text evidence="1">Belongs to the VPS13 family.</text>
</comment>
<evidence type="ECO:0000259" key="7">
    <source>
        <dbReference type="PROSITE" id="PS50195"/>
    </source>
</evidence>
<feature type="compositionally biased region" description="Basic and acidic residues" evidence="5">
    <location>
        <begin position="3827"/>
        <end position="3853"/>
    </location>
</feature>
<feature type="compositionally biased region" description="Basic and acidic residues" evidence="5">
    <location>
        <begin position="2515"/>
        <end position="2530"/>
    </location>
</feature>
<dbReference type="EMBL" id="CANTFL010001312">
    <property type="protein sequence ID" value="CAI5736276.1"/>
    <property type="molecule type" value="Genomic_DNA"/>
</dbReference>
<proteinExistence type="inferred from homology"/>
<feature type="region of interest" description="Disordered" evidence="5">
    <location>
        <begin position="2512"/>
        <end position="2544"/>
    </location>
</feature>
<feature type="region of interest" description="Disordered" evidence="5">
    <location>
        <begin position="2364"/>
        <end position="2410"/>
    </location>
</feature>
<dbReference type="Pfam" id="PF12624">
    <property type="entry name" value="VPS13_N"/>
    <property type="match status" value="2"/>
</dbReference>
<feature type="region of interest" description="Disordered" evidence="5">
    <location>
        <begin position="2178"/>
        <end position="2201"/>
    </location>
</feature>
<dbReference type="PROSITE" id="PS50195">
    <property type="entry name" value="PX"/>
    <property type="match status" value="1"/>
</dbReference>
<dbReference type="PANTHER" id="PTHR16166:SF93">
    <property type="entry name" value="INTERMEMBRANE LIPID TRANSFER PROTEIN VPS13"/>
    <property type="match status" value="1"/>
</dbReference>
<comment type="caution">
    <text evidence="8">The sequence shown here is derived from an EMBL/GenBank/DDBJ whole genome shotgun (WGS) entry which is preliminary data.</text>
</comment>
<dbReference type="GO" id="GO:0006869">
    <property type="term" value="P:lipid transport"/>
    <property type="evidence" value="ECO:0007669"/>
    <property type="project" value="UniProtKB-KW"/>
</dbReference>
<feature type="region of interest" description="Disordered" evidence="5">
    <location>
        <begin position="3990"/>
        <end position="4012"/>
    </location>
</feature>
<feature type="compositionally biased region" description="Polar residues" evidence="5">
    <location>
        <begin position="2178"/>
        <end position="2188"/>
    </location>
</feature>
<dbReference type="InterPro" id="IPR009543">
    <property type="entry name" value="VPS13_VAB"/>
</dbReference>
<sequence length="5564" mass="615862">MFLQRYVHVVLDAVLGSYVKNIDPKALQISVWNGKIEVETVELQPDAFPLPKQMRLVKGTLRQLRIDLPWTNLASQPIRVDIQDMSLLLEVCADDRAASDAAEVTPEELRRAARKKQQKLQRKRAAIDAVEKATEFNEQNSTQTAVGQSWTQSFLCKLLVKALDNVQVHVQHLHVRMEDAVSDPKCPYAVGMTLESIIIKSADEGWNYTMVGRGASLQHGMSFIRKKVDVNKFGIYWSLPLVPVPETALSDAEAFAALMTSNFEPIKKKNKSQVVEPVLPPLAKKSGPQDTAGPALFKSIDYLVHPLTVSMKLTVNDGDAKLPITHQELSERVLSRIGTSWMVETIDAIGDDAWNDFLKTMPKLAGERKYTLGFVFSEAWSVARDLTEEEDEIPSVLHFKRALSSCMQWSLEEVNRVEQCIVKYREAVVHVMEEKSTYIDAQASIDQINTSLHRQQYLSALSFISFFTVMRRQTRYLALRPDRIRVRNNPRAWWRYAINAVLLDVRERLAHVDWEALEKKQRQKDRYKALCILVEHSATAAATLVPMDVRLMSKEMARSELDDLEYVMDVQELIKLRRTVRKEIADKENEKQILQSKGENNHKGGGHLHLDSEVSTGSRLWSYATWLTGAGGAAHESGTHGAGGVRAEDVKWSEQDANDLYEAIDFHPDGKKESIDSSSNEIEDVAGREKQYLQNHQHILYRFQLALHRASFELSLENAHTDACSQKGSTKVETPSSSCLTASLDDVEIQFLVRPSSLELGLQLRDALFCQGPRLPIHDESSPGKRSTSLSGKGFFLQRMDINEVVEYHPVGVQDQMSSVRLRHCEKELPLVQLSIESVRQCNTGMASDAMNANEDDVQITSDVALPAHLLIVSLVTQPIRCNVNLMFLLDVVAVFSRPVNVDLSGLEHSAWKKAQSLQRSSAAQLRDALARRTMVEVRLDVISPLINIIQATLPDTGVSNSDEVSLLVFLGHLQAQTKHPGDVINGSRIPKELGDYKMGTNASQKAALAPSEESLYDVLEISVSGIEVQIIDGENSSGGNRVFLSRIHSRKKSAWQYLLEKTSLTFNFYMSVTPDDPSIPLLKLSGGVDQVKLNLSATSFRSLVQLLHSFGENLSLYAKRRMGRNVTAAADTTDHPARGTGYLATAASRCSKPTLMRKALSYIRPEDADLSNNNSCGRFTTASDNSPYTGLAHGLARNFQLERQKTFREKEIDDNDLLKLWKRVVCQLQFGIGKIILTLQVRDRGNGSGKIVRVLAIDISTRLQVRSYDRRLDFALGTLLVEDILLSRSSSSSKVVETKRFLMKSGNHEVVTDPERKSAEEPVLPPSSSEQLIHVAITGIASDAVMLKDKQLWKRVRHSALSSSSGKDSVWQDPLITALSVDASLRVLKVDVYQDTLADVFVFFFGQSKEDGGAQKQALRPPLLSLRSISEGSTPGRSKVAASVDEQTVLSPVDDEVNENTFSRKLGVWVTSSFLDNHLGASPKKEDEQQATVNNGCGSVEENRPASMQSRLHVEGLSLYLHLDDKQRPEGMPSAFASLTAQQFCCCVQRFPLYMSIFAYLNSFKIYDVSQSDQHFSEIVSHGIPSAKRSDDKVWNTRDATCEYDGDIAVGHVPTQCDILNLLDHVPAVFSCAMQSYGVDTIQEAWHPGYSSRYTVRLKSPRIRFLYSFVDDMCNYWMKGVLLTTVQSILSREQTDTHWEGDFQLAGIQGSPALQVGDEREEDAKSQASSSKLSGPDVVSMFPLVDIHLEDAVLEMPPHRMSLESLLVRFDTFRASNKGIADSFLGMENRVVAKVLLNSSLKQLQLDMKALRIVSVIFMERNDMEKRLENGGLITQSLLGLTNYSLSVDFRSHVDIKVSMCCSPVRLVCNQDQYAFVLRVPFQNYRERTRYSFYPESETPVKVAARVSSRRFFLHRNVDGLSSSSGRAVEDGDEASDGTSASGVPEVIADRHIMLNLHVPEVTMEILQGQRGYHPSSSGDLDMAEKSKMNDASICLLALFVLSARADLVNQRLTADVDLEGVHIRDSRVQSKMSASYRDVVVFERCKNGLPKVIKLQLVRESFDVDVSTVSFDPHGKRLQASRTRFRSASSRASVGLFGSELSLRRTDSEISAHSSISSTVANRGMHTDRSIEKEPPALVGVEERIELVIDVAGFKVIPSNIHYDLIRFLTSPPSWGTEDVNSVSSRGTEEKGRTDLDETTVVPPTYRRIRLELNLGPSAFLFVEDPHKLKSRAIVLSWESSLILNYLRQTNEDECSQVEGISKEYPAHSRNQLQFCVALENIYATSRLSEESIWAAEQAATAASADCLKPIGMESVFQIDLRSHFLRFQTTFDRVMELRFGYLDFCTMLAAFEHILRRPSTASQSSAHGGQNRRSMSGSSISSLSGGGADSETTSWSGRRQSPSSPRSNLALFMSRKRERQCTAALYGTSLIYLVSASFRGRLETRPVVGFYNSTWRKRYLVLPYTAQQRQLVQSVAFRILPASESRRQIGDEVYYGDRIILEAVVATDGDNTEGKSSKDALLSKEETSDASPTASKDTAKLPHSTLIQKYDQLGANGYLGPEGSAGVFETTIWKHGSTMFNSDKSVIYDRELIVFEEVTIYRSFSKGKTFGASNDAGQQTDFNSSRSGHQAEGAHTVDATSARGGGYLMFNGVGDAPIPFALSIVSGTSGAESSRREKNGLPDADDVHSASEAPDSLDDASDPAHVSGETPAASAKSGKKKRKSLFAHASFLDNLKILEFTLPGVNATIVNDFHNMLLPLLHFRVAALNADIRGRLEYKFTALTSLRFGIQAYNSQLAVWEPVLEDFEMNMAYHGMGGVLCDYCMSERQSVSPTGAALRCDGMPLCLFRSSRTEVFTNAAAHSWESKNYIYRELLEQPDVQDGAKLANAFMIVAKDDFNINVSRNVINVLVHFFALVTEVTAADEALSSRLGPFIYVDNQSGIPFVVATHPLSSAAAINTARGASSLSRRPTGSIEMPTDVPGADTNDEIMKAGTAMFNSLAWSRRRLSTMLSDVSSADTKWIRVESGERVATEIVAHEAPAGCVTSPLRRLLWLKPQSHSQGITSSKAIPVPIGYSNRSYLHLESSGKQHESWHGESIICETVAEQGTLVLRLRGKVQLTNFYDIPIQIIYNDQREETIEPGGMAAHYIPIQYLDSGSIAFRPLLSNGKVQRSDALSIASLLRSNDFTCCGRSKRRQNVGSLELRKALTFYWDVHPSTDVEDGADATFDVSLPPFQVILTALRKSERHETTITLRPPIVLENLVPYELSYRTVCMKSEAEVVWVAKNATSFSGANGKVPSGSTACLAELDILERDLKNGEVVQTPTVVGLSLALPQIELRRFSCWSSDAFIYGCQSFCERIELNMRDDSEAEAPTIANKLTICVEVTQLEKLRSRSLNTLCPVVCRVFTEYWLIDRTSLSLAFYTADDYLIPSNHPSRLYEGNEDADDNSSAVSLSVFSCESKQVVSKMKIGIKGDAGEREVQSEPFDISAVGVRGQILVPTNRSRDARYLLSTITEFGALPSDMKSTFTQYEFGVMIEQGPEKFLRSRVVTLVPRYYFINTSSKFEIHVRQERSTDPNAVVVLLPKESKIFHWSDSRLPHRVQVCFVLPDKRQDTHNPVSFVNSSQWTAPFELSSVGNFVLRVKSKVRPAPPCLPGCFDGGTSSQKQIEEVEDADMLCDEDDEHNDAGRMLTEGIQLNVAVELHDPSFLVYLEESSPSANVSPPSLSEYEANHRKHMLINKQKKEDETFVPFKIKNECSNLALIVWQKTLLKDGKGNVTIGFEGGDSVLPFHSIDYVPFRFSAFPTVFVQVQKVAGLGVKASRKERPLRGRHSDRLDRKSSAERKKSGSAESALSRAATLDQTHVVTTFEVQLKKLQCLPTIDVSEGATKKRLWAEVLLDETTKTLLVTDMLPGFSGEHKRRRRANLLRSWKRYNNSIVFISHVLSAHAAHLANGLNDDLVQGVRASKKCVRFATDITNGRAKLGMEEDTSQRETKQDKVAGSIPSSDVEGKEMEALALCARLVDAAHLEEVFLQAGRSDLTSCQPFITFKLKTAEREVRTKLTPQSTTVFPRWLPALHSKTTLSTLVLFDDGEKTEGESNHEFGADVEIIVEIREADKVLFGSSVVAATRIPLQEYCAAAMISARSDANYEAPVVEFLAPVHLFQTGGGRPRSLGNETRIRFQMCCRRTSTARSATSELNEGGSEDHDAVKEIKDILSAYQLKKELDLLVDSKSQLKMLLEHEAVDTSTSGSNIPAALRAVPDCSSEEEKKSMTLSHFVASIEDDSGGPHSQSANSTRGSAPSVTTDGSVSDGAYEDMIDEKRLTAVLIGVSNLQIPTEIIRSNFKHTHRKIEQLEPKVYCTITYQKSTRSALSAVAKASSIAASTEQDKSDDSRSVSSGETSTAESPSNHAHLQRVRTHEFLRGQTLGLDLVYRNGRVLVQGVVCDGPCGALVYEGKIRIGDTVVAVNKKSIVNLHRDASFAVIEKAMHWGEGIGSQIQNQAPRSTFTLSFLYQPTTSPAFSNARPPCAQPLYEEAGVRKYDAEWNRRVEFVETPNTNSAAESGEEQVLVRVYLRNETSDHGLSASQESSIVPFLYFFGDDAMMDHLDHSKQDSRFDVLLAECWVPLPPSSLSDAGNLMSMQGNPMAEPSALTFNERICALYSPQQRSRQHSALEMIGQLRLALKWDFINPLRAAHQQRDLSLHFQLEVARICISVVDDGAWSSMASATGPQEPREVLCISLSDQNASAGVQLSYGQISDGKKVINARIGHFQIDNQLLDTNYPVLLRPIRLLDAQMQEEGYTMARGEGGKESVESGQVETPMLLPTLQLMAVFSHQPNVVQFDYIFGQLQELEIKLEDATFVALAHVFSGVKWSHTASASRTSKQSKRSGDGFGSNLALKLLEIEWSTPTLLSTAAGKRLDSTKSGGGANMKVLLRWLLLCPVKVNVTFTSTADRSLLLSLLSPDMSSALSTLISAAAALVSNLDQAPIRIPEFYVENLLETTHTLAFYAMQHYLHHGLRSWYSIMGSVDFLGNPIGLVSTLGTGVKDFFYTPAQMLLEDENGLRIDNLRTGMTKGSKSLLRNTAVGIFHTTGKITETLGKGVALLAMDEQYYVQRQRASTRQIKKINDIGDAIAEGSKGLVGGIWDGIKGVVAAPVRGAEQDGASGFVVGIGKGVAGLIVKPTAGFLDLLTSLSRGAKTSAQSLDGTDRNAYDVVTRFRLPRRICSDGVLVSYSEREARGYAVLLLTPLDATDDYVYHVDYGIEPHRGLLLLTDKRLICLSGKTGQKLWEIALDSTLAIVVEGATLKIGQNTSPSRSYNIECDSEVAATNFQVAVDSARVDVSATRYLLLNLEKSQEESRIAGGGRFSSATTGILVNDEDRTDLHVLMENVQDTTVSGVSNDDLRSQPLRSVRVEVCHLQNKDAHANVPDRAIDKLLSFSVFLIQVYGGPYQWTVFRRFSEFREMYAKLEGAGYVLDGLPLLPPRTFLPSTRAPVAKHRQEALNMFLQAAIMHSDISRSAAMLDFLTREAREVRVSLPPLSPAGEREAPQRGDSP</sequence>
<dbReference type="CDD" id="cd06093">
    <property type="entry name" value="PX_domain"/>
    <property type="match status" value="1"/>
</dbReference>
<feature type="region of interest" description="Disordered" evidence="5">
    <location>
        <begin position="2674"/>
        <end position="2722"/>
    </location>
</feature>
<accession>A0AAV0UGZ7</accession>
<feature type="compositionally biased region" description="Low complexity" evidence="5">
    <location>
        <begin position="2377"/>
        <end position="2386"/>
    </location>
</feature>
<feature type="region of interest" description="Disordered" evidence="5">
    <location>
        <begin position="4389"/>
        <end position="4422"/>
    </location>
</feature>